<dbReference type="InterPro" id="IPR036390">
    <property type="entry name" value="WH_DNA-bd_sf"/>
</dbReference>
<dbReference type="PANTHER" id="PTHR30346">
    <property type="entry name" value="TRANSCRIPTIONAL DUAL REGULATOR HCAR-RELATED"/>
    <property type="match status" value="1"/>
</dbReference>
<keyword evidence="2" id="KW-0805">Transcription regulation</keyword>
<dbReference type="RefSeq" id="WP_158954396.1">
    <property type="nucleotide sequence ID" value="NZ_CP046915.1"/>
</dbReference>
<dbReference type="AlphaFoldDB" id="A0A7Z2JI15"/>
<protein>
    <submittedName>
        <fullName evidence="6">LysR family transcriptional regulator</fullName>
    </submittedName>
</protein>
<evidence type="ECO:0000313" key="6">
    <source>
        <dbReference type="EMBL" id="QGZ64703.1"/>
    </source>
</evidence>
<evidence type="ECO:0000256" key="4">
    <source>
        <dbReference type="ARBA" id="ARBA00023163"/>
    </source>
</evidence>
<dbReference type="GO" id="GO:0003700">
    <property type="term" value="F:DNA-binding transcription factor activity"/>
    <property type="evidence" value="ECO:0007669"/>
    <property type="project" value="InterPro"/>
</dbReference>
<gene>
    <name evidence="6" type="ORF">FAZ98_23000</name>
</gene>
<feature type="domain" description="HTH lysR-type" evidence="5">
    <location>
        <begin position="5"/>
        <end position="63"/>
    </location>
</feature>
<dbReference type="KEGG" id="pacs:FAZ98_23000"/>
<dbReference type="OrthoDB" id="8679465at2"/>
<evidence type="ECO:0000256" key="2">
    <source>
        <dbReference type="ARBA" id="ARBA00023015"/>
    </source>
</evidence>
<dbReference type="InterPro" id="IPR005119">
    <property type="entry name" value="LysR_subst-bd"/>
</dbReference>
<reference evidence="6 7" key="1">
    <citation type="submission" date="2019-12" db="EMBL/GenBank/DDBJ databases">
        <title>Paraburkholderia acidiphila 7Q-K02 sp. nov and Paraburkholderia acidisoli DHF22 sp. nov., two strains isolated from forest soil.</title>
        <authorList>
            <person name="Gao Z."/>
            <person name="Qiu L."/>
        </authorList>
    </citation>
    <scope>NUCLEOTIDE SEQUENCE [LARGE SCALE GENOMIC DNA]</scope>
    <source>
        <strain evidence="6 7">DHF22</strain>
    </source>
</reference>
<keyword evidence="3" id="KW-0238">DNA-binding</keyword>
<dbReference type="Gene3D" id="1.10.10.10">
    <property type="entry name" value="Winged helix-like DNA-binding domain superfamily/Winged helix DNA-binding domain"/>
    <property type="match status" value="1"/>
</dbReference>
<proteinExistence type="inferred from homology"/>
<dbReference type="PANTHER" id="PTHR30346:SF0">
    <property type="entry name" value="HCA OPERON TRANSCRIPTIONAL ACTIVATOR HCAR"/>
    <property type="match status" value="1"/>
</dbReference>
<dbReference type="InterPro" id="IPR000847">
    <property type="entry name" value="LysR_HTH_N"/>
</dbReference>
<sequence>MLNRISLRQMEYFLAAAKYGSIAIASSQIHISAPSISAAIAHMETELGVQLFIRHPSKGMTLTPVGAQVMQECEQLLDRASRLYDIASDSSEAMQGVLRVGCFQSLTPMIAPEVIFGFKRAFSKIDLQLVEGDQRELIEKLHNGEIDVAITYDLELSDEVQFEVLCQLPPHVIVNELHPLAQQSAVTLGELAPLPMVLLDLPMSRDYFLSLFAQAGVEPHIVARSRSEDVVRSLVCNGIGYGLFNVRPKSNQSLDGKRFSRLRLAGQHRPMLLGLATYAPARQPRLAQVFMERCRAYISDQYIPGMSAASYFDPHLTSVSAEPVAAPANVHAIRAA</sequence>
<organism evidence="6 7">
    <name type="scientific">Paraburkholderia acidisoli</name>
    <dbReference type="NCBI Taxonomy" id="2571748"/>
    <lineage>
        <taxon>Bacteria</taxon>
        <taxon>Pseudomonadati</taxon>
        <taxon>Pseudomonadota</taxon>
        <taxon>Betaproteobacteria</taxon>
        <taxon>Burkholderiales</taxon>
        <taxon>Burkholderiaceae</taxon>
        <taxon>Paraburkholderia</taxon>
    </lineage>
</organism>
<keyword evidence="7" id="KW-1185">Reference proteome</keyword>
<dbReference type="SUPFAM" id="SSF46785">
    <property type="entry name" value="Winged helix' DNA-binding domain"/>
    <property type="match status" value="1"/>
</dbReference>
<dbReference type="Pfam" id="PF00126">
    <property type="entry name" value="HTH_1"/>
    <property type="match status" value="1"/>
</dbReference>
<dbReference type="CDD" id="cd08412">
    <property type="entry name" value="PBP2_PAO1_like"/>
    <property type="match status" value="1"/>
</dbReference>
<dbReference type="Pfam" id="PF03466">
    <property type="entry name" value="LysR_substrate"/>
    <property type="match status" value="1"/>
</dbReference>
<dbReference type="InterPro" id="IPR036388">
    <property type="entry name" value="WH-like_DNA-bd_sf"/>
</dbReference>
<comment type="similarity">
    <text evidence="1">Belongs to the LysR transcriptional regulatory family.</text>
</comment>
<dbReference type="GO" id="GO:0003677">
    <property type="term" value="F:DNA binding"/>
    <property type="evidence" value="ECO:0007669"/>
    <property type="project" value="UniProtKB-KW"/>
</dbReference>
<dbReference type="SUPFAM" id="SSF53850">
    <property type="entry name" value="Periplasmic binding protein-like II"/>
    <property type="match status" value="1"/>
</dbReference>
<keyword evidence="4" id="KW-0804">Transcription</keyword>
<evidence type="ECO:0000259" key="5">
    <source>
        <dbReference type="PROSITE" id="PS50931"/>
    </source>
</evidence>
<dbReference type="Gene3D" id="3.40.190.10">
    <property type="entry name" value="Periplasmic binding protein-like II"/>
    <property type="match status" value="2"/>
</dbReference>
<evidence type="ECO:0000256" key="1">
    <source>
        <dbReference type="ARBA" id="ARBA00009437"/>
    </source>
</evidence>
<dbReference type="GO" id="GO:0032993">
    <property type="term" value="C:protein-DNA complex"/>
    <property type="evidence" value="ECO:0007669"/>
    <property type="project" value="TreeGrafter"/>
</dbReference>
<accession>A0A7Z2JI15</accession>
<name>A0A7Z2JI15_9BURK</name>
<evidence type="ECO:0000313" key="7">
    <source>
        <dbReference type="Proteomes" id="UP000433577"/>
    </source>
</evidence>
<evidence type="ECO:0000256" key="3">
    <source>
        <dbReference type="ARBA" id="ARBA00023125"/>
    </source>
</evidence>
<dbReference type="PROSITE" id="PS50931">
    <property type="entry name" value="HTH_LYSR"/>
    <property type="match status" value="1"/>
</dbReference>
<dbReference type="Proteomes" id="UP000433577">
    <property type="component" value="Chromosome 3"/>
</dbReference>
<dbReference type="EMBL" id="CP046915">
    <property type="protein sequence ID" value="QGZ64703.1"/>
    <property type="molecule type" value="Genomic_DNA"/>
</dbReference>